<dbReference type="GO" id="GO:0031390">
    <property type="term" value="C:Ctf18 RFC-like complex"/>
    <property type="evidence" value="ECO:0007669"/>
    <property type="project" value="InterPro"/>
</dbReference>
<dbReference type="OrthoDB" id="121932at2759"/>
<keyword evidence="5" id="KW-0131">Cell cycle</keyword>
<evidence type="ECO:0000313" key="8">
    <source>
        <dbReference type="EMBL" id="KLT43371.1"/>
    </source>
</evidence>
<gene>
    <name evidence="8" type="ORF">CC85DRAFT_272658</name>
</gene>
<keyword evidence="2" id="KW-0235">DNA replication</keyword>
<proteinExistence type="inferred from homology"/>
<feature type="compositionally biased region" description="Acidic residues" evidence="7">
    <location>
        <begin position="125"/>
        <end position="142"/>
    </location>
</feature>
<dbReference type="STRING" id="879819.A0A0J0XQG8"/>
<dbReference type="AlphaFoldDB" id="A0A0J0XQG8"/>
<evidence type="ECO:0000256" key="7">
    <source>
        <dbReference type="SAM" id="MobiDB-lite"/>
    </source>
</evidence>
<evidence type="ECO:0000313" key="9">
    <source>
        <dbReference type="Proteomes" id="UP000053611"/>
    </source>
</evidence>
<evidence type="ECO:0000256" key="5">
    <source>
        <dbReference type="ARBA" id="ARBA00023306"/>
    </source>
</evidence>
<protein>
    <recommendedName>
        <fullName evidence="10">Chromosome transmission fidelity protein 8</fullName>
    </recommendedName>
</protein>
<accession>A0A0J0XQG8</accession>
<dbReference type="GeneID" id="28981895"/>
<keyword evidence="3" id="KW-0238">DNA-binding</keyword>
<evidence type="ECO:0000256" key="2">
    <source>
        <dbReference type="ARBA" id="ARBA00022705"/>
    </source>
</evidence>
<feature type="compositionally biased region" description="Basic and acidic residues" evidence="7">
    <location>
        <begin position="196"/>
        <end position="215"/>
    </location>
</feature>
<dbReference type="GO" id="GO:0007064">
    <property type="term" value="P:mitotic sister chromatid cohesion"/>
    <property type="evidence" value="ECO:0007669"/>
    <property type="project" value="InterPro"/>
</dbReference>
<feature type="compositionally biased region" description="Pro residues" evidence="7">
    <location>
        <begin position="143"/>
        <end position="157"/>
    </location>
</feature>
<evidence type="ECO:0000256" key="4">
    <source>
        <dbReference type="ARBA" id="ARBA00023242"/>
    </source>
</evidence>
<dbReference type="GO" id="GO:0003677">
    <property type="term" value="F:DNA binding"/>
    <property type="evidence" value="ECO:0007669"/>
    <property type="project" value="UniProtKB-KW"/>
</dbReference>
<comment type="subcellular location">
    <subcellularLocation>
        <location evidence="1">Nucleus</location>
    </subcellularLocation>
</comment>
<evidence type="ECO:0008006" key="10">
    <source>
        <dbReference type="Google" id="ProtNLM"/>
    </source>
</evidence>
<dbReference type="PANTHER" id="PTHR28605:SF1">
    <property type="entry name" value="CHROMOSOME TRANSMISSION FIDELITY FACTOR 8"/>
    <property type="match status" value="1"/>
</dbReference>
<feature type="compositionally biased region" description="Acidic residues" evidence="7">
    <location>
        <begin position="95"/>
        <end position="108"/>
    </location>
</feature>
<dbReference type="Pfam" id="PF09696">
    <property type="entry name" value="Ctf8"/>
    <property type="match status" value="1"/>
</dbReference>
<keyword evidence="4" id="KW-0539">Nucleus</keyword>
<keyword evidence="9" id="KW-1185">Reference proteome</keyword>
<name>A0A0J0XQG8_9TREE</name>
<dbReference type="InterPro" id="IPR018607">
    <property type="entry name" value="Ctf8"/>
</dbReference>
<dbReference type="GO" id="GO:0006260">
    <property type="term" value="P:DNA replication"/>
    <property type="evidence" value="ECO:0007669"/>
    <property type="project" value="UniProtKB-KW"/>
</dbReference>
<dbReference type="EMBL" id="KQ087195">
    <property type="protein sequence ID" value="KLT43371.1"/>
    <property type="molecule type" value="Genomic_DNA"/>
</dbReference>
<dbReference type="RefSeq" id="XP_018279862.1">
    <property type="nucleotide sequence ID" value="XM_018421292.1"/>
</dbReference>
<reference evidence="8 9" key="1">
    <citation type="submission" date="2015-03" db="EMBL/GenBank/DDBJ databases">
        <title>Genomics and transcriptomics of the oil-accumulating basidiomycete yeast T. oleaginosus allow insights into substrate utilization and the diverse evolutionary trajectories of mating systems in fungi.</title>
        <authorList>
            <consortium name="DOE Joint Genome Institute"/>
            <person name="Kourist R."/>
            <person name="Kracht O."/>
            <person name="Bracharz F."/>
            <person name="Lipzen A."/>
            <person name="Nolan M."/>
            <person name="Ohm R."/>
            <person name="Grigoriev I."/>
            <person name="Sun S."/>
            <person name="Heitman J."/>
            <person name="Bruck T."/>
            <person name="Nowrousian M."/>
        </authorList>
    </citation>
    <scope>NUCLEOTIDE SEQUENCE [LARGE SCALE GENOMIC DNA]</scope>
    <source>
        <strain evidence="8 9">IBC0246</strain>
    </source>
</reference>
<sequence length="257" mass="28331">MRIHLPLHPHHFAKPAAGGPLAEIGGELVVIELQGELSWEGEQAGGVVGVLGLDRPDRPTLHIGAHHLLHGKIATLPKPYAVIRRAAAPTAEGTLEGDAEEEESDAEHEEEREKRPAVGGGAGGEEAEEEDEPPLFPEEDEPPLFPEQVVPPLPPSSPLSFHPSSAHDYSSDLESSPVARLGMLPSEADDAEETEEERKRAREEERAAREREERHRARRRAARPERTRHYEVVGVVRKKIVFALRPEPLVQPTQLPE</sequence>
<evidence type="ECO:0000256" key="3">
    <source>
        <dbReference type="ARBA" id="ARBA00023125"/>
    </source>
</evidence>
<organism evidence="8 9">
    <name type="scientific">Cutaneotrichosporon oleaginosum</name>
    <dbReference type="NCBI Taxonomy" id="879819"/>
    <lineage>
        <taxon>Eukaryota</taxon>
        <taxon>Fungi</taxon>
        <taxon>Dikarya</taxon>
        <taxon>Basidiomycota</taxon>
        <taxon>Agaricomycotina</taxon>
        <taxon>Tremellomycetes</taxon>
        <taxon>Trichosporonales</taxon>
        <taxon>Trichosporonaceae</taxon>
        <taxon>Cutaneotrichosporon</taxon>
    </lineage>
</organism>
<dbReference type="PANTHER" id="PTHR28605">
    <property type="entry name" value="CTF8, CHROMOSOME TRANSMISSION FIDELITY FACTOR 8 HOMOLOG (S. CEREVISIAE)"/>
    <property type="match status" value="1"/>
</dbReference>
<evidence type="ECO:0000256" key="1">
    <source>
        <dbReference type="ARBA" id="ARBA00004123"/>
    </source>
</evidence>
<dbReference type="Proteomes" id="UP000053611">
    <property type="component" value="Unassembled WGS sequence"/>
</dbReference>
<evidence type="ECO:0000256" key="6">
    <source>
        <dbReference type="ARBA" id="ARBA00038447"/>
    </source>
</evidence>
<comment type="similarity">
    <text evidence="6">Belongs to the CTF8 family.</text>
</comment>
<feature type="region of interest" description="Disordered" evidence="7">
    <location>
        <begin position="89"/>
        <end position="226"/>
    </location>
</feature>